<evidence type="ECO:0000313" key="7">
    <source>
        <dbReference type="Proteomes" id="UP000694394"/>
    </source>
</evidence>
<feature type="transmembrane region" description="Helical" evidence="4">
    <location>
        <begin position="20"/>
        <end position="38"/>
    </location>
</feature>
<dbReference type="AlphaFoldDB" id="A0A8C5Y812"/>
<dbReference type="PANTHER" id="PTHR12019">
    <property type="entry name" value="LAMINA-ASSOCIATED POLYPEPTIDE THYMOPOIETIN"/>
    <property type="match status" value="1"/>
</dbReference>
<dbReference type="GO" id="GO:0005635">
    <property type="term" value="C:nuclear envelope"/>
    <property type="evidence" value="ECO:0007669"/>
    <property type="project" value="UniProtKB-ARBA"/>
</dbReference>
<name>A0A8C5Y812_MICMU</name>
<dbReference type="PROSITE" id="PS50954">
    <property type="entry name" value="LEM"/>
    <property type="match status" value="1"/>
</dbReference>
<feature type="compositionally biased region" description="Polar residues" evidence="3">
    <location>
        <begin position="164"/>
        <end position="173"/>
    </location>
</feature>
<accession>A0A8C5Y812</accession>
<feature type="compositionally biased region" description="Polar residues" evidence="3">
    <location>
        <begin position="110"/>
        <end position="133"/>
    </location>
</feature>
<dbReference type="FunFam" id="1.10.720.40:FF:000002">
    <property type="entry name" value="Thymopoietin isoform alpha"/>
    <property type="match status" value="1"/>
</dbReference>
<reference evidence="6" key="3">
    <citation type="submission" date="2025-09" db="UniProtKB">
        <authorList>
            <consortium name="Ensembl"/>
        </authorList>
    </citation>
    <scope>IDENTIFICATION</scope>
</reference>
<dbReference type="InterPro" id="IPR003887">
    <property type="entry name" value="LEM_dom"/>
</dbReference>
<dbReference type="GeneTree" id="ENSGT00940000154098"/>
<dbReference type="Proteomes" id="UP000694394">
    <property type="component" value="Chromosome X"/>
</dbReference>
<evidence type="ECO:0000313" key="6">
    <source>
        <dbReference type="Ensembl" id="ENSMICP00000046869.1"/>
    </source>
</evidence>
<reference evidence="6" key="2">
    <citation type="submission" date="2025-08" db="UniProtKB">
        <authorList>
            <consortium name="Ensembl"/>
        </authorList>
    </citation>
    <scope>IDENTIFICATION</scope>
</reference>
<protein>
    <recommendedName>
        <fullName evidence="5">LEM domain-containing protein</fullName>
    </recommendedName>
</protein>
<dbReference type="SMART" id="SM00540">
    <property type="entry name" value="LEM"/>
    <property type="match status" value="1"/>
</dbReference>
<evidence type="ECO:0000256" key="1">
    <source>
        <dbReference type="ARBA" id="ARBA00004123"/>
    </source>
</evidence>
<evidence type="ECO:0000256" key="3">
    <source>
        <dbReference type="SAM" id="MobiDB-lite"/>
    </source>
</evidence>
<feature type="transmembrane region" description="Helical" evidence="4">
    <location>
        <begin position="312"/>
        <end position="329"/>
    </location>
</feature>
<feature type="compositionally biased region" description="Basic and acidic residues" evidence="3">
    <location>
        <begin position="134"/>
        <end position="158"/>
    </location>
</feature>
<organism evidence="6 7">
    <name type="scientific">Microcebus murinus</name>
    <name type="common">Gray mouse lemur</name>
    <name type="synonym">Lemur murinus</name>
    <dbReference type="NCBI Taxonomy" id="30608"/>
    <lineage>
        <taxon>Eukaryota</taxon>
        <taxon>Metazoa</taxon>
        <taxon>Chordata</taxon>
        <taxon>Craniata</taxon>
        <taxon>Vertebrata</taxon>
        <taxon>Euteleostomi</taxon>
        <taxon>Mammalia</taxon>
        <taxon>Eutheria</taxon>
        <taxon>Euarchontoglires</taxon>
        <taxon>Primates</taxon>
        <taxon>Strepsirrhini</taxon>
        <taxon>Lemuriformes</taxon>
        <taxon>Cheirogaleidae</taxon>
        <taxon>Microcebus</taxon>
    </lineage>
</organism>
<evidence type="ECO:0000259" key="5">
    <source>
        <dbReference type="PROSITE" id="PS50954"/>
    </source>
</evidence>
<dbReference type="InterPro" id="IPR011015">
    <property type="entry name" value="LEM/LEM-like_dom_sf"/>
</dbReference>
<keyword evidence="4" id="KW-0812">Transmembrane</keyword>
<keyword evidence="4" id="KW-0472">Membrane</keyword>
<dbReference type="Pfam" id="PF03020">
    <property type="entry name" value="LEM"/>
    <property type="match status" value="1"/>
</dbReference>
<keyword evidence="2" id="KW-0539">Nucleus</keyword>
<keyword evidence="7" id="KW-1185">Reference proteome</keyword>
<dbReference type="Ensembl" id="ENSMICT00000063349.1">
    <property type="protein sequence ID" value="ENSMICP00000046869.1"/>
    <property type="gene ID" value="ENSMICG00000036449.2"/>
</dbReference>
<dbReference type="SUPFAM" id="SSF63451">
    <property type="entry name" value="LEM domain"/>
    <property type="match status" value="1"/>
</dbReference>
<feature type="domain" description="LEM" evidence="5">
    <location>
        <begin position="64"/>
        <end position="108"/>
    </location>
</feature>
<evidence type="ECO:0000256" key="2">
    <source>
        <dbReference type="ARBA" id="ARBA00023242"/>
    </source>
</evidence>
<reference evidence="6" key="1">
    <citation type="submission" date="2016-12" db="EMBL/GenBank/DDBJ databases">
        <title>Mouse lemur reference genome and diversity panel.</title>
        <authorList>
            <person name="Harris R."/>
            <person name="Larsen P."/>
            <person name="Liu Y."/>
            <person name="Hughes D.S."/>
            <person name="Murali S."/>
            <person name="Raveendran M."/>
            <person name="Korchina V."/>
            <person name="Wang M."/>
            <person name="Jhangiani S."/>
            <person name="Bandaranaike D."/>
            <person name="Bellair M."/>
            <person name="Blankenburg K."/>
            <person name="Chao H."/>
            <person name="Dahdouli M."/>
            <person name="Dinh H."/>
            <person name="Doddapaneni H."/>
            <person name="English A."/>
            <person name="Firestine M."/>
            <person name="Gnanaolivu R."/>
            <person name="Gross S."/>
            <person name="Hernandez B."/>
            <person name="Javaid M."/>
            <person name="Jayaseelan J."/>
            <person name="Jones J."/>
            <person name="Khan Z."/>
            <person name="Kovar C."/>
            <person name="Kurapati P."/>
            <person name="Le B."/>
            <person name="Lee S."/>
            <person name="Li M."/>
            <person name="Mathew T."/>
            <person name="Narasimhan A."/>
            <person name="Ngo D."/>
            <person name="Nguyen L."/>
            <person name="Okwuonu G."/>
            <person name="Ongeri F."/>
            <person name="Osuji N."/>
            <person name="Pu L.-L."/>
            <person name="Puazo M."/>
            <person name="Quiroz J."/>
            <person name="Raj R."/>
            <person name="Rajbhandari K."/>
            <person name="Reid J.G."/>
            <person name="Santibanez J."/>
            <person name="Sexton D."/>
            <person name="Skinner E."/>
            <person name="Vee V."/>
            <person name="Weissenberger G."/>
            <person name="Wu Y."/>
            <person name="Xin Y."/>
            <person name="Han Y."/>
            <person name="Campbell C."/>
            <person name="Brown A."/>
            <person name="Sullivan B."/>
            <person name="Shelton J."/>
            <person name="Brown S."/>
            <person name="Dudchenko O."/>
            <person name="Machol I."/>
            <person name="Durand N."/>
            <person name="Shamim M."/>
            <person name="Lieberman A."/>
            <person name="Muzny D.M."/>
            <person name="Richards S."/>
            <person name="Yoder A."/>
            <person name="Worley K.C."/>
            <person name="Rogers J."/>
            <person name="Gibbs R.A."/>
        </authorList>
    </citation>
    <scope>NUCLEOTIDE SEQUENCE [LARGE SCALE GENOMIC DNA]</scope>
</reference>
<proteinExistence type="predicted"/>
<dbReference type="PANTHER" id="PTHR12019:SF23">
    <property type="entry name" value="LAMINA-ASSOCIATED POLYPEPTIDE 2, ISOFORM BETA"/>
    <property type="match status" value="1"/>
</dbReference>
<feature type="region of interest" description="Disordered" evidence="3">
    <location>
        <begin position="107"/>
        <end position="174"/>
    </location>
</feature>
<dbReference type="CDD" id="cd12940">
    <property type="entry name" value="LEM_LAP2_LEMD1"/>
    <property type="match status" value="1"/>
</dbReference>
<evidence type="ECO:0000256" key="4">
    <source>
        <dbReference type="SAM" id="Phobius"/>
    </source>
</evidence>
<keyword evidence="4" id="KW-1133">Transmembrane helix</keyword>
<sequence>KTNKIKSTIVLANTILPLNTFRMLSLAYIKILSCCFLSREERKRRPKAKATKKTDKPRLEDKDDLDVTELTNEDFLDQLVKYGVNPGPIVGDDDFLYEKKLLKLREQGTESRSSTPLPTISSSAENTRQNGSNDSDRYSDNEEDSKIELKLEKREPLKGRAKTPHNQSYSQVETSEHFRIDGAVISESTPIAETIMASSNETLVVNRVTGNFKHATPILPITEFSDIPRRTPKKPLTRAEVGEKTEERRVERDILKEMFPYEASTPTGISANCRRPIKGAAGRPLELSDFRMEESFSSKYVPKYVPLADIKILLFVVVAVFLFLVYQAMETNQGNPFFKFLPNNSLKSN</sequence>
<dbReference type="EMBL" id="ABDC03035544">
    <property type="status" value="NOT_ANNOTATED_CDS"/>
    <property type="molecule type" value="Genomic_DNA"/>
</dbReference>
<dbReference type="Gene3D" id="1.10.720.40">
    <property type="match status" value="1"/>
</dbReference>
<dbReference type="InterPro" id="IPR051656">
    <property type="entry name" value="LEM_domain"/>
</dbReference>
<comment type="subcellular location">
    <subcellularLocation>
        <location evidence="1">Nucleus</location>
    </subcellularLocation>
</comment>